<organism evidence="2 3">
    <name type="scientific">Sinocyclocheilus grahami</name>
    <name type="common">Dianchi golden-line fish</name>
    <name type="synonym">Barbus grahami</name>
    <dbReference type="NCBI Taxonomy" id="75366"/>
    <lineage>
        <taxon>Eukaryota</taxon>
        <taxon>Metazoa</taxon>
        <taxon>Chordata</taxon>
        <taxon>Craniata</taxon>
        <taxon>Vertebrata</taxon>
        <taxon>Euteleostomi</taxon>
        <taxon>Actinopterygii</taxon>
        <taxon>Neopterygii</taxon>
        <taxon>Teleostei</taxon>
        <taxon>Ostariophysi</taxon>
        <taxon>Cypriniformes</taxon>
        <taxon>Cyprinidae</taxon>
        <taxon>Cyprininae</taxon>
        <taxon>Sinocyclocheilus</taxon>
    </lineage>
</organism>
<dbReference type="Pfam" id="PF15749">
    <property type="entry name" value="MRNIP"/>
    <property type="match status" value="1"/>
</dbReference>
<proteinExistence type="predicted"/>
<reference evidence="2" key="1">
    <citation type="submission" date="2025-08" db="UniProtKB">
        <authorList>
            <consortium name="Ensembl"/>
        </authorList>
    </citation>
    <scope>IDENTIFICATION</scope>
</reference>
<keyword evidence="3" id="KW-1185">Reference proteome</keyword>
<accession>A0A672RC44</accession>
<dbReference type="PANTHER" id="PTHR15863">
    <property type="entry name" value="MRN COMPLEX-INTERACTING PROTEIN"/>
    <property type="match status" value="1"/>
</dbReference>
<dbReference type="Proteomes" id="UP000472262">
    <property type="component" value="Unassembled WGS sequence"/>
</dbReference>
<dbReference type="GO" id="GO:0007095">
    <property type="term" value="P:mitotic G2 DNA damage checkpoint signaling"/>
    <property type="evidence" value="ECO:0007669"/>
    <property type="project" value="TreeGrafter"/>
</dbReference>
<evidence type="ECO:0000259" key="1">
    <source>
        <dbReference type="Pfam" id="PF15749"/>
    </source>
</evidence>
<sequence length="109" mass="12502">PNMVQESHVLRCFSRQAFQVQQVKKSMKWTCKVCGEKQSLMQEFGRGTAANCRRHVQKLNTLRGRMLEMNSCCHSGEQTFRTNSHYIPESTRTSARCLLKIASSGKHLL</sequence>
<dbReference type="GO" id="GO:0005634">
    <property type="term" value="C:nucleus"/>
    <property type="evidence" value="ECO:0007669"/>
    <property type="project" value="TreeGrafter"/>
</dbReference>
<evidence type="ECO:0000313" key="2">
    <source>
        <dbReference type="Ensembl" id="ENSSGRP00000086242.1"/>
    </source>
</evidence>
<dbReference type="InParanoid" id="A0A672RC44"/>
<reference evidence="2" key="2">
    <citation type="submission" date="2025-09" db="UniProtKB">
        <authorList>
            <consortium name="Ensembl"/>
        </authorList>
    </citation>
    <scope>IDENTIFICATION</scope>
</reference>
<protein>
    <recommendedName>
        <fullName evidence="1">MRN complex-interacting protein N-terminal domain-containing protein</fullName>
    </recommendedName>
</protein>
<dbReference type="PANTHER" id="PTHR15863:SF2">
    <property type="entry name" value="MRN COMPLEX-INTERACTING PROTEIN"/>
    <property type="match status" value="1"/>
</dbReference>
<dbReference type="InterPro" id="IPR032739">
    <property type="entry name" value="MRNIP"/>
</dbReference>
<feature type="domain" description="MRN complex-interacting protein N-terminal" evidence="1">
    <location>
        <begin position="9"/>
        <end position="74"/>
    </location>
</feature>
<dbReference type="GO" id="GO:0003682">
    <property type="term" value="F:chromatin binding"/>
    <property type="evidence" value="ECO:0007669"/>
    <property type="project" value="TreeGrafter"/>
</dbReference>
<evidence type="ECO:0000313" key="3">
    <source>
        <dbReference type="Proteomes" id="UP000472262"/>
    </source>
</evidence>
<dbReference type="AlphaFoldDB" id="A0A672RC44"/>
<dbReference type="InterPro" id="IPR049472">
    <property type="entry name" value="MRNIP_N"/>
</dbReference>
<name>A0A672RC44_SINGR</name>
<dbReference type="Ensembl" id="ENSSGRT00000091821.1">
    <property type="protein sequence ID" value="ENSSGRP00000086242.1"/>
    <property type="gene ID" value="ENSSGRG00000043400.1"/>
</dbReference>